<sequence length="286" mass="31762">MTARDRIAGLLAAEAVVVRREHPELSTALDWLVRTGDLTAVLPGAYTTPVAAGDPRAVIAAVARAWPGSVFTGAAAARLSYWPEAPLQIVTATAEHRRVGSRILRWQRRIVPPELVTARNGLRVTTPSLTALDLSDLDHTEALDVALRKRVVTLDTLREALRLTPCRAGNAARWAVFLDSRADPWSYPERLGHRLLRSEGITGWTANACFLAPGGELYYIDIAFRRLRLAIEIDGRVHATDPAVFESDRWRQNALVGAGWRVIRFTYRMMVEHPEVFIATIRAHLP</sequence>
<reference evidence="3" key="1">
    <citation type="journal article" date="2019" name="Int. J. Syst. Evol. Microbiol.">
        <title>The Global Catalogue of Microorganisms (GCM) 10K type strain sequencing project: providing services to taxonomists for standard genome sequencing and annotation.</title>
        <authorList>
            <consortium name="The Broad Institute Genomics Platform"/>
            <consortium name="The Broad Institute Genome Sequencing Center for Infectious Disease"/>
            <person name="Wu L."/>
            <person name="Ma J."/>
        </authorList>
    </citation>
    <scope>NUCLEOTIDE SEQUENCE [LARGE SCALE GENOMIC DNA]</scope>
    <source>
        <strain evidence="3">JCM 16929</strain>
    </source>
</reference>
<dbReference type="Pfam" id="PF04480">
    <property type="entry name" value="DUF559"/>
    <property type="match status" value="1"/>
</dbReference>
<comment type="caution">
    <text evidence="2">The sequence shown here is derived from an EMBL/GenBank/DDBJ whole genome shotgun (WGS) entry which is preliminary data.</text>
</comment>
<feature type="domain" description="DUF559" evidence="1">
    <location>
        <begin position="218"/>
        <end position="284"/>
    </location>
</feature>
<evidence type="ECO:0000313" key="2">
    <source>
        <dbReference type="EMBL" id="GAA3608597.1"/>
    </source>
</evidence>
<organism evidence="2 3">
    <name type="scientific">Microlunatus ginsengisoli</name>
    <dbReference type="NCBI Taxonomy" id="363863"/>
    <lineage>
        <taxon>Bacteria</taxon>
        <taxon>Bacillati</taxon>
        <taxon>Actinomycetota</taxon>
        <taxon>Actinomycetes</taxon>
        <taxon>Propionibacteriales</taxon>
        <taxon>Propionibacteriaceae</taxon>
        <taxon>Microlunatus</taxon>
    </lineage>
</organism>
<dbReference type="Gene3D" id="3.40.960.10">
    <property type="entry name" value="VSR Endonuclease"/>
    <property type="match status" value="1"/>
</dbReference>
<accession>A0ABP6ZH74</accession>
<dbReference type="InterPro" id="IPR007569">
    <property type="entry name" value="DUF559"/>
</dbReference>
<name>A0ABP6ZH74_9ACTN</name>
<dbReference type="SUPFAM" id="SSF52980">
    <property type="entry name" value="Restriction endonuclease-like"/>
    <property type="match status" value="1"/>
</dbReference>
<evidence type="ECO:0000313" key="3">
    <source>
        <dbReference type="Proteomes" id="UP001501490"/>
    </source>
</evidence>
<dbReference type="InterPro" id="IPR011335">
    <property type="entry name" value="Restrct_endonuc-II-like"/>
</dbReference>
<keyword evidence="3" id="KW-1185">Reference proteome</keyword>
<proteinExistence type="predicted"/>
<dbReference type="Proteomes" id="UP001501490">
    <property type="component" value="Unassembled WGS sequence"/>
</dbReference>
<gene>
    <name evidence="2" type="ORF">GCM10022236_07860</name>
</gene>
<protein>
    <recommendedName>
        <fullName evidence="1">DUF559 domain-containing protein</fullName>
    </recommendedName>
</protein>
<dbReference type="RefSeq" id="WP_344801785.1">
    <property type="nucleotide sequence ID" value="NZ_BAABAB010000006.1"/>
</dbReference>
<evidence type="ECO:0000259" key="1">
    <source>
        <dbReference type="Pfam" id="PF04480"/>
    </source>
</evidence>
<dbReference type="EMBL" id="BAABAB010000006">
    <property type="protein sequence ID" value="GAA3608597.1"/>
    <property type="molecule type" value="Genomic_DNA"/>
</dbReference>